<dbReference type="InterPro" id="IPR005107">
    <property type="entry name" value="CO_DH_flav_C"/>
</dbReference>
<sequence>MLQSTAKLPRAAHAPAGLEATELIRPKTAVEAVKALSEAAANHRSTMVLAGGTDVIVDRHLLPVERAHAVDLVVDVTGVEGFRTIEREFSVDRDRLVFAGGVTYWDLRQDPLVLQKIPMLAEMSKDVGAVQIQTRGTLAGNIATASPAADGVAALMALDANVHLLSAPTAGGSAKGEERIVPLTQFFTGYRKTVMRADELIVRIDVRVPDPAMASVIWRKVGTRQAQSISKVALASVIEVQDGTIRHTRFGMASVAATTHPLAQVQAYLEGRALASVKGDEVDAALARDIRPIDDVRSTGEYRMHVALSLVRRALSQAK</sequence>
<dbReference type="Gene3D" id="3.30.465.10">
    <property type="match status" value="1"/>
</dbReference>
<dbReference type="SUPFAM" id="SSF55447">
    <property type="entry name" value="CO dehydrogenase flavoprotein C-terminal domain-like"/>
    <property type="match status" value="1"/>
</dbReference>
<evidence type="ECO:0000313" key="6">
    <source>
        <dbReference type="Proteomes" id="UP001374803"/>
    </source>
</evidence>
<organism evidence="5 6">
    <name type="scientific">Pendulispora rubella</name>
    <dbReference type="NCBI Taxonomy" id="2741070"/>
    <lineage>
        <taxon>Bacteria</taxon>
        <taxon>Pseudomonadati</taxon>
        <taxon>Myxococcota</taxon>
        <taxon>Myxococcia</taxon>
        <taxon>Myxococcales</taxon>
        <taxon>Sorangiineae</taxon>
        <taxon>Pendulisporaceae</taxon>
        <taxon>Pendulispora</taxon>
    </lineage>
</organism>
<keyword evidence="3" id="KW-0560">Oxidoreductase</keyword>
<evidence type="ECO:0000259" key="4">
    <source>
        <dbReference type="PROSITE" id="PS51387"/>
    </source>
</evidence>
<keyword evidence="2" id="KW-0274">FAD</keyword>
<dbReference type="Proteomes" id="UP001374803">
    <property type="component" value="Chromosome"/>
</dbReference>
<evidence type="ECO:0000256" key="1">
    <source>
        <dbReference type="ARBA" id="ARBA00022630"/>
    </source>
</evidence>
<dbReference type="Pfam" id="PF00941">
    <property type="entry name" value="FAD_binding_5"/>
    <property type="match status" value="1"/>
</dbReference>
<dbReference type="InterPro" id="IPR051312">
    <property type="entry name" value="Diverse_Substr_Oxidored"/>
</dbReference>
<dbReference type="Pfam" id="PF03450">
    <property type="entry name" value="CO_deh_flav_C"/>
    <property type="match status" value="1"/>
</dbReference>
<dbReference type="InterPro" id="IPR036318">
    <property type="entry name" value="FAD-bd_PCMH-like_sf"/>
</dbReference>
<evidence type="ECO:0000256" key="3">
    <source>
        <dbReference type="ARBA" id="ARBA00023002"/>
    </source>
</evidence>
<name>A0ABZ2L6L3_9BACT</name>
<dbReference type="InterPro" id="IPR036683">
    <property type="entry name" value="CO_DH_flav_C_dom_sf"/>
</dbReference>
<dbReference type="InterPro" id="IPR002346">
    <property type="entry name" value="Mopterin_DH_FAD-bd"/>
</dbReference>
<accession>A0ABZ2L6L3</accession>
<dbReference type="RefSeq" id="WP_394836226.1">
    <property type="nucleotide sequence ID" value="NZ_CP089929.1"/>
</dbReference>
<dbReference type="Gene3D" id="3.30.390.50">
    <property type="entry name" value="CO dehydrogenase flavoprotein, C-terminal domain"/>
    <property type="match status" value="1"/>
</dbReference>
<proteinExistence type="predicted"/>
<dbReference type="PANTHER" id="PTHR42659:SF2">
    <property type="entry name" value="XANTHINE DEHYDROGENASE SUBUNIT C-RELATED"/>
    <property type="match status" value="1"/>
</dbReference>
<dbReference type="InterPro" id="IPR016166">
    <property type="entry name" value="FAD-bd_PCMH"/>
</dbReference>
<dbReference type="SMART" id="SM01092">
    <property type="entry name" value="CO_deh_flav_C"/>
    <property type="match status" value="1"/>
</dbReference>
<evidence type="ECO:0000256" key="2">
    <source>
        <dbReference type="ARBA" id="ARBA00022827"/>
    </source>
</evidence>
<dbReference type="SUPFAM" id="SSF56176">
    <property type="entry name" value="FAD-binding/transporter-associated domain-like"/>
    <property type="match status" value="1"/>
</dbReference>
<protein>
    <submittedName>
        <fullName evidence="5">FAD binding domain-containing protein</fullName>
    </submittedName>
</protein>
<keyword evidence="1" id="KW-0285">Flavoprotein</keyword>
<dbReference type="InterPro" id="IPR016167">
    <property type="entry name" value="FAD-bd_PCMH_sub1"/>
</dbReference>
<dbReference type="Gene3D" id="3.30.43.10">
    <property type="entry name" value="Uridine Diphospho-n-acetylenolpyruvylglucosamine Reductase, domain 2"/>
    <property type="match status" value="1"/>
</dbReference>
<dbReference type="PANTHER" id="PTHR42659">
    <property type="entry name" value="XANTHINE DEHYDROGENASE SUBUNIT C-RELATED"/>
    <property type="match status" value="1"/>
</dbReference>
<reference evidence="5" key="1">
    <citation type="submission" date="2021-12" db="EMBL/GenBank/DDBJ databases">
        <title>Discovery of the Pendulisporaceae a myxobacterial family with distinct sporulation behavior and unique specialized metabolism.</title>
        <authorList>
            <person name="Garcia R."/>
            <person name="Popoff A."/>
            <person name="Bader C.D."/>
            <person name="Loehr J."/>
            <person name="Walesch S."/>
            <person name="Walt C."/>
            <person name="Boldt J."/>
            <person name="Bunk B."/>
            <person name="Haeckl F.J.F.P.J."/>
            <person name="Gunesch A.P."/>
            <person name="Birkelbach J."/>
            <person name="Nuebel U."/>
            <person name="Pietschmann T."/>
            <person name="Bach T."/>
            <person name="Mueller R."/>
        </authorList>
    </citation>
    <scope>NUCLEOTIDE SEQUENCE</scope>
    <source>
        <strain evidence="5">MSr11367</strain>
    </source>
</reference>
<evidence type="ECO:0000313" key="5">
    <source>
        <dbReference type="EMBL" id="WXB06577.1"/>
    </source>
</evidence>
<gene>
    <name evidence="5" type="ORF">LVJ94_04870</name>
</gene>
<dbReference type="InterPro" id="IPR016169">
    <property type="entry name" value="FAD-bd_PCMH_sub2"/>
</dbReference>
<feature type="domain" description="FAD-binding PCMH-type" evidence="4">
    <location>
        <begin position="16"/>
        <end position="211"/>
    </location>
</feature>
<keyword evidence="6" id="KW-1185">Reference proteome</keyword>
<dbReference type="PROSITE" id="PS51387">
    <property type="entry name" value="FAD_PCMH"/>
    <property type="match status" value="1"/>
</dbReference>
<dbReference type="EMBL" id="CP089983">
    <property type="protein sequence ID" value="WXB06577.1"/>
    <property type="molecule type" value="Genomic_DNA"/>
</dbReference>